<evidence type="ECO:0000313" key="2">
    <source>
        <dbReference type="Proteomes" id="UP000526501"/>
    </source>
</evidence>
<proteinExistence type="predicted"/>
<reference evidence="1 2" key="1">
    <citation type="submission" date="2020-07" db="EMBL/GenBank/DDBJ databases">
        <authorList>
            <person name="Feng X."/>
        </authorList>
    </citation>
    <scope>NUCLEOTIDE SEQUENCE [LARGE SCALE GENOMIC DNA]</scope>
    <source>
        <strain evidence="1 2">JCM23202</strain>
    </source>
</reference>
<dbReference type="RefSeq" id="WP_185660371.1">
    <property type="nucleotide sequence ID" value="NZ_CAWPOO010000012.1"/>
</dbReference>
<dbReference type="Proteomes" id="UP000526501">
    <property type="component" value="Unassembled WGS sequence"/>
</dbReference>
<protein>
    <submittedName>
        <fullName evidence="1">Uncharacterized protein</fullName>
    </submittedName>
</protein>
<dbReference type="EMBL" id="JACHVC010000012">
    <property type="protein sequence ID" value="MBC2606501.1"/>
    <property type="molecule type" value="Genomic_DNA"/>
</dbReference>
<comment type="caution">
    <text evidence="1">The sequence shown here is derived from an EMBL/GenBank/DDBJ whole genome shotgun (WGS) entry which is preliminary data.</text>
</comment>
<dbReference type="AlphaFoldDB" id="A0A7X1E8P2"/>
<accession>A0A7X1E8P2</accession>
<sequence>MIPSPFDVEERLEVLALNNSHCVVDLGFSIESVVAGSYFFDEASSYADGFLEINRPIGHILQEGRTTRFDFTVKAKPSRDFTDCYVVLRLYAMDGREFLLPFEIPDLEAEKAASIRISPELAFDDLNRGVYHYHFFSGGEEIYFAPTEKKLGKRNGRLIPVREIQSREPEIERVASLEVPQSLASAVTGEEALIAIGVNDKGYSVDHTVLSETSPIVARVALRLIKNSRFKPGAEGGFFQRKDLLLRVRFDARGRPHCAVE</sequence>
<name>A0A7X1E8P2_9BACT</name>
<keyword evidence="2" id="KW-1185">Reference proteome</keyword>
<gene>
    <name evidence="1" type="ORF">H5P27_10655</name>
</gene>
<organism evidence="1 2">
    <name type="scientific">Pelagicoccus albus</name>
    <dbReference type="NCBI Taxonomy" id="415222"/>
    <lineage>
        <taxon>Bacteria</taxon>
        <taxon>Pseudomonadati</taxon>
        <taxon>Verrucomicrobiota</taxon>
        <taxon>Opitutia</taxon>
        <taxon>Puniceicoccales</taxon>
        <taxon>Pelagicoccaceae</taxon>
        <taxon>Pelagicoccus</taxon>
    </lineage>
</organism>
<evidence type="ECO:0000313" key="1">
    <source>
        <dbReference type="EMBL" id="MBC2606501.1"/>
    </source>
</evidence>